<evidence type="ECO:0008006" key="3">
    <source>
        <dbReference type="Google" id="ProtNLM"/>
    </source>
</evidence>
<dbReference type="Proteomes" id="UP000192491">
    <property type="component" value="Unassembled WGS sequence"/>
</dbReference>
<evidence type="ECO:0000313" key="1">
    <source>
        <dbReference type="EMBL" id="OQX01938.1"/>
    </source>
</evidence>
<organism evidence="1 2">
    <name type="scientific">Thiothrix lacustris</name>
    <dbReference type="NCBI Taxonomy" id="525917"/>
    <lineage>
        <taxon>Bacteria</taxon>
        <taxon>Pseudomonadati</taxon>
        <taxon>Pseudomonadota</taxon>
        <taxon>Gammaproteobacteria</taxon>
        <taxon>Thiotrichales</taxon>
        <taxon>Thiotrichaceae</taxon>
        <taxon>Thiothrix</taxon>
    </lineage>
</organism>
<dbReference type="Gene3D" id="1.25.40.10">
    <property type="entry name" value="Tetratricopeptide repeat domain"/>
    <property type="match status" value="1"/>
</dbReference>
<protein>
    <recommendedName>
        <fullName evidence="3">Adenylate cyclase</fullName>
    </recommendedName>
</protein>
<dbReference type="EMBL" id="MTEJ01000530">
    <property type="protein sequence ID" value="OQX01938.1"/>
    <property type="molecule type" value="Genomic_DNA"/>
</dbReference>
<reference evidence="1 2" key="1">
    <citation type="submission" date="2017-01" db="EMBL/GenBank/DDBJ databases">
        <title>Novel large sulfur bacteria in the metagenomes of groundwater-fed chemosynthetic microbial mats in the Lake Huron basin.</title>
        <authorList>
            <person name="Sharrar A.M."/>
            <person name="Flood B.E."/>
            <person name="Bailey J.V."/>
            <person name="Jones D.S."/>
            <person name="Biddanda B."/>
            <person name="Ruberg S.A."/>
            <person name="Marcus D.N."/>
            <person name="Dick G.J."/>
        </authorList>
    </citation>
    <scope>NUCLEOTIDE SEQUENCE [LARGE SCALE GENOMIC DNA]</scope>
    <source>
        <strain evidence="1">A8</strain>
    </source>
</reference>
<dbReference type="InterPro" id="IPR011990">
    <property type="entry name" value="TPR-like_helical_dom_sf"/>
</dbReference>
<dbReference type="AlphaFoldDB" id="A0A1Y1QBH9"/>
<name>A0A1Y1QBH9_9GAMM</name>
<evidence type="ECO:0000313" key="2">
    <source>
        <dbReference type="Proteomes" id="UP000192491"/>
    </source>
</evidence>
<gene>
    <name evidence="1" type="ORF">BWK73_44395</name>
</gene>
<comment type="caution">
    <text evidence="1">The sequence shown here is derived from an EMBL/GenBank/DDBJ whole genome shotgun (WGS) entry which is preliminary data.</text>
</comment>
<sequence>MSFDIPTLQAELERILISRCFRSRKVLQKFLRYIVEESLAGNAIHITQQNIAIHGLGRHKSFDNIDNPLVRVQAGRLRKQLEDYYATEGRFNPIRIELPMGSYRPEFHQHISVPAEPEHYLSQGPSVVCLPRTFITDTALGWSFISRVTRDYVIALTQFAHCQVKFADETPWQQANWPQDAWLHYNADFALFFDLHTEKNGYGLKCSLVHRHNNQIVWAHSFALNDSAPEPTTLHAMFKRIAHDTISTECGIAQDYWVRELLASGAPIAPHHQVVVAFSQYARDVTHTNFCISLRACEQRLAQFPQDTLTLIIYANLCRADYLLKYHEITPLLPRLNAVVDTLLQVAPNNAYSYLFLAMLHLLTGNDDECLAALQQAQAINSLDTTLNLLTGLIHIGLEDWQTGIELIQDSITISINHPDWYHIPVCLYHYREGRYLAAMQEAKKVRIKHLWGPMLRTALDQFNDLHERRALEYQQFVDEYPDFAQKGQTLAQGLPQETNHIVSQLLSKIPM</sequence>
<proteinExistence type="predicted"/>
<dbReference type="SUPFAM" id="SSF48452">
    <property type="entry name" value="TPR-like"/>
    <property type="match status" value="1"/>
</dbReference>
<accession>A0A1Y1QBH9</accession>